<feature type="transmembrane region" description="Helical" evidence="1">
    <location>
        <begin position="256"/>
        <end position="279"/>
    </location>
</feature>
<evidence type="ECO:0008006" key="4">
    <source>
        <dbReference type="Google" id="ProtNLM"/>
    </source>
</evidence>
<feature type="transmembrane region" description="Helical" evidence="1">
    <location>
        <begin position="120"/>
        <end position="142"/>
    </location>
</feature>
<keyword evidence="1" id="KW-1133">Transmembrane helix</keyword>
<keyword evidence="1" id="KW-0812">Transmembrane</keyword>
<evidence type="ECO:0000256" key="1">
    <source>
        <dbReference type="SAM" id="Phobius"/>
    </source>
</evidence>
<keyword evidence="1" id="KW-0472">Membrane</keyword>
<gene>
    <name evidence="2" type="ORF">ACFFGN_02905</name>
</gene>
<feature type="transmembrane region" description="Helical" evidence="1">
    <location>
        <begin position="154"/>
        <end position="176"/>
    </location>
</feature>
<protein>
    <recommendedName>
        <fullName evidence="4">PqqD family protein</fullName>
    </recommendedName>
</protein>
<sequence length="410" mass="45037">MIALDAGSRVSAAHVVVRREDADEYVVGDPASGNFVVVPAVGARLVELFAAGHTLAEAAEVVERETGEPIDALDFAEVLIEAGIVNAGPTVTSPSDDAEERPAARFWSVSRVPAALVRPLFGRVAWTFYAACLVATAAMFVAETSLLPTYEDTFIFPDVVLSLLVTNIVVVILTVIHEIWHAFAGAAVGVPSRLRIERRGIFPVLETDLTGLWVLPPERRYGPFLAGMAIDSVVLFAAVAPRFAWSRGWIDLPPELIRFLAMVVFSQVVKLAFQTLAYLRTDMYLVMATATGCGNLHQVTRLSLKRLIRKLNPAEATILGNAHAKDLRVSRWYRLLYLAGLVWMVWFAWHFLWPSAKVTFGWAGGVLIGAPFASAYWWEGIALVLFASLNVLLPIGVIVRNRYQARKVAR</sequence>
<feature type="transmembrane region" description="Helical" evidence="1">
    <location>
        <begin position="335"/>
        <end position="356"/>
    </location>
</feature>
<proteinExistence type="predicted"/>
<reference evidence="2 3" key="1">
    <citation type="submission" date="2024-09" db="EMBL/GenBank/DDBJ databases">
        <authorList>
            <person name="Sun Q."/>
            <person name="Mori K."/>
        </authorList>
    </citation>
    <scope>NUCLEOTIDE SEQUENCE [LARGE SCALE GENOMIC DNA]</scope>
    <source>
        <strain evidence="2 3">CGMCC 1.15906</strain>
    </source>
</reference>
<evidence type="ECO:0000313" key="2">
    <source>
        <dbReference type="EMBL" id="MFC0622993.1"/>
    </source>
</evidence>
<keyword evidence="3" id="KW-1185">Reference proteome</keyword>
<evidence type="ECO:0000313" key="3">
    <source>
        <dbReference type="Proteomes" id="UP001589890"/>
    </source>
</evidence>
<feature type="transmembrane region" description="Helical" evidence="1">
    <location>
        <begin position="224"/>
        <end position="244"/>
    </location>
</feature>
<accession>A0ABV6QEC4</accession>
<name>A0ABV6QEC4_9ACTN</name>
<dbReference type="Proteomes" id="UP001589890">
    <property type="component" value="Unassembled WGS sequence"/>
</dbReference>
<organism evidence="2 3">
    <name type="scientific">Kribbella deserti</name>
    <dbReference type="NCBI Taxonomy" id="1926257"/>
    <lineage>
        <taxon>Bacteria</taxon>
        <taxon>Bacillati</taxon>
        <taxon>Actinomycetota</taxon>
        <taxon>Actinomycetes</taxon>
        <taxon>Propionibacteriales</taxon>
        <taxon>Kribbellaceae</taxon>
        <taxon>Kribbella</taxon>
    </lineage>
</organism>
<dbReference type="EMBL" id="JBHLTC010000002">
    <property type="protein sequence ID" value="MFC0622993.1"/>
    <property type="molecule type" value="Genomic_DNA"/>
</dbReference>
<comment type="caution">
    <text evidence="2">The sequence shown here is derived from an EMBL/GenBank/DDBJ whole genome shotgun (WGS) entry which is preliminary data.</text>
</comment>
<dbReference type="RefSeq" id="WP_380043684.1">
    <property type="nucleotide sequence ID" value="NZ_JBHLTC010000002.1"/>
</dbReference>
<feature type="transmembrane region" description="Helical" evidence="1">
    <location>
        <begin position="376"/>
        <end position="399"/>
    </location>
</feature>